<dbReference type="EC" id="4.2.1.-" evidence="1"/>
<dbReference type="AlphaFoldDB" id="A0A2R8APW8"/>
<dbReference type="GO" id="GO:0016829">
    <property type="term" value="F:lyase activity"/>
    <property type="evidence" value="ECO:0007669"/>
    <property type="project" value="UniProtKB-KW"/>
</dbReference>
<dbReference type="RefSeq" id="WP_108884797.1">
    <property type="nucleotide sequence ID" value="NZ_OMOJ01000001.1"/>
</dbReference>
<proteinExistence type="predicted"/>
<dbReference type="Pfam" id="PF06050">
    <property type="entry name" value="HGD-D"/>
    <property type="match status" value="1"/>
</dbReference>
<protein>
    <submittedName>
        <fullName evidence="1">(R)-phenyllactyl-CoA dehydratase beta subunit</fullName>
        <ecNumber evidence="1">4.2.1.-</ecNumber>
    </submittedName>
</protein>
<reference evidence="2" key="1">
    <citation type="submission" date="2018-03" db="EMBL/GenBank/DDBJ databases">
        <authorList>
            <person name="Rodrigo-Torres L."/>
            <person name="Arahal R. D."/>
            <person name="Lucena T."/>
        </authorList>
    </citation>
    <scope>NUCLEOTIDE SEQUENCE [LARGE SCALE GENOMIC DNA]</scope>
    <source>
        <strain evidence="2">CECT 8871</strain>
    </source>
</reference>
<accession>A0A2R8APW8</accession>
<organism evidence="1 2">
    <name type="scientific">Pseudoprimorskyibacter insulae</name>
    <dbReference type="NCBI Taxonomy" id="1695997"/>
    <lineage>
        <taxon>Bacteria</taxon>
        <taxon>Pseudomonadati</taxon>
        <taxon>Pseudomonadota</taxon>
        <taxon>Alphaproteobacteria</taxon>
        <taxon>Rhodobacterales</taxon>
        <taxon>Paracoccaceae</taxon>
        <taxon>Pseudoprimorskyibacter</taxon>
    </lineage>
</organism>
<sequence>MTALADLHARYAARHCCRAGGVGLITPIAPIELVLAAGLRPVRLYGQTDRMPTLADRYMEAEMDGEVRSLFDQFLQGRFAGLDLALLPHASEQHLHLKYYLDEAQRWEPELDMPPVALVDLLQTPAWATSRYDRDRIDNLAQRLGTLGQPITAQGLAQAIAQVNAMRLALRRVVALRSAGRITAADAHRFAALFGAVSASDYADLAGRLADQSIVQTAGLRVVLSGSMRDDTRVYQALDDAGAVLAVDDHVAADRLGGPLVEPETDPFEAVTEYYQLHAPSVRQTPQRPLDEAFVQRCQDAGAQVHICVLEDVDDTLGWDWPRRRDLLQAAGIPSVLLTGRGYFDPDDGALKATIAQAIALAQEAAHV</sequence>
<keyword evidence="1" id="KW-0456">Lyase</keyword>
<gene>
    <name evidence="1" type="primary">fldC</name>
    <name evidence="1" type="ORF">PRI8871_00717</name>
</gene>
<keyword evidence="2" id="KW-1185">Reference proteome</keyword>
<dbReference type="Gene3D" id="3.40.50.11890">
    <property type="match status" value="1"/>
</dbReference>
<dbReference type="EMBL" id="OMOJ01000001">
    <property type="protein sequence ID" value="SPF78126.1"/>
    <property type="molecule type" value="Genomic_DNA"/>
</dbReference>
<dbReference type="InterPro" id="IPR010327">
    <property type="entry name" value="FldB/FldC_alpha/beta"/>
</dbReference>
<evidence type="ECO:0000313" key="1">
    <source>
        <dbReference type="EMBL" id="SPF78126.1"/>
    </source>
</evidence>
<dbReference type="OrthoDB" id="355459at2"/>
<dbReference type="Gene3D" id="3.40.50.11900">
    <property type="match status" value="1"/>
</dbReference>
<evidence type="ECO:0000313" key="2">
    <source>
        <dbReference type="Proteomes" id="UP000244904"/>
    </source>
</evidence>
<dbReference type="Proteomes" id="UP000244904">
    <property type="component" value="Unassembled WGS sequence"/>
</dbReference>
<name>A0A2R8APW8_9RHOB</name>